<organism evidence="7 8">
    <name type="scientific">Dulcicalothrix desertica PCC 7102</name>
    <dbReference type="NCBI Taxonomy" id="232991"/>
    <lineage>
        <taxon>Bacteria</taxon>
        <taxon>Bacillati</taxon>
        <taxon>Cyanobacteriota</taxon>
        <taxon>Cyanophyceae</taxon>
        <taxon>Nostocales</taxon>
        <taxon>Calotrichaceae</taxon>
        <taxon>Dulcicalothrix</taxon>
    </lineage>
</organism>
<evidence type="ECO:0000256" key="1">
    <source>
        <dbReference type="ARBA" id="ARBA00000094"/>
    </source>
</evidence>
<dbReference type="EC" id="3.2.1.26" evidence="3"/>
<comment type="similarity">
    <text evidence="2">Belongs to the glycosyl hydrolase 100 family.</text>
</comment>
<dbReference type="EMBL" id="RSCL01000006">
    <property type="protein sequence ID" value="RUT06725.1"/>
    <property type="molecule type" value="Genomic_DNA"/>
</dbReference>
<reference evidence="7" key="2">
    <citation type="journal article" date="2019" name="Genome Biol. Evol.">
        <title>Day and night: Metabolic profiles and evolutionary relationships of six axenic non-marine cyanobacteria.</title>
        <authorList>
            <person name="Will S.E."/>
            <person name="Henke P."/>
            <person name="Boedeker C."/>
            <person name="Huang S."/>
            <person name="Brinkmann H."/>
            <person name="Rohde M."/>
            <person name="Jarek M."/>
            <person name="Friedl T."/>
            <person name="Seufert S."/>
            <person name="Schumacher M."/>
            <person name="Overmann J."/>
            <person name="Neumann-Schaal M."/>
            <person name="Petersen J."/>
        </authorList>
    </citation>
    <scope>NUCLEOTIDE SEQUENCE [LARGE SCALE GENOMIC DNA]</scope>
    <source>
        <strain evidence="7">PCC 7102</strain>
    </source>
</reference>
<evidence type="ECO:0000256" key="6">
    <source>
        <dbReference type="ARBA" id="ARBA00023295"/>
    </source>
</evidence>
<dbReference type="PANTHER" id="PTHR31916">
    <property type="match status" value="1"/>
</dbReference>
<dbReference type="RefSeq" id="WP_127081491.1">
    <property type="nucleotide sequence ID" value="NZ_RSCL01000006.1"/>
</dbReference>
<comment type="catalytic activity">
    <reaction evidence="1">
        <text>Hydrolysis of terminal non-reducing beta-D-fructofuranoside residues in beta-D-fructofuranosides.</text>
        <dbReference type="EC" id="3.2.1.26"/>
    </reaction>
</comment>
<dbReference type="InterPro" id="IPR012341">
    <property type="entry name" value="6hp_glycosidase-like_sf"/>
</dbReference>
<dbReference type="GO" id="GO:0004575">
    <property type="term" value="F:sucrose alpha-glucosidase activity"/>
    <property type="evidence" value="ECO:0007669"/>
    <property type="project" value="TreeGrafter"/>
</dbReference>
<name>A0A3S5K3D7_9CYAN</name>
<evidence type="ECO:0000256" key="5">
    <source>
        <dbReference type="ARBA" id="ARBA00023277"/>
    </source>
</evidence>
<keyword evidence="5" id="KW-0119">Carbohydrate metabolism</keyword>
<dbReference type="OrthoDB" id="501302at2"/>
<dbReference type="GO" id="GO:0033926">
    <property type="term" value="F:endo-alpha-N-acetylgalactosaminidase activity"/>
    <property type="evidence" value="ECO:0007669"/>
    <property type="project" value="InterPro"/>
</dbReference>
<dbReference type="InterPro" id="IPR008928">
    <property type="entry name" value="6-hairpin_glycosidase_sf"/>
</dbReference>
<dbReference type="Proteomes" id="UP000271624">
    <property type="component" value="Unassembled WGS sequence"/>
</dbReference>
<keyword evidence="6" id="KW-0326">Glycosidase</keyword>
<dbReference type="GO" id="GO:0005987">
    <property type="term" value="P:sucrose catabolic process"/>
    <property type="evidence" value="ECO:0007669"/>
    <property type="project" value="TreeGrafter"/>
</dbReference>
<accession>A0A3S5K3D7</accession>
<evidence type="ECO:0000313" key="7">
    <source>
        <dbReference type="EMBL" id="RUT06725.1"/>
    </source>
</evidence>
<dbReference type="Gene3D" id="1.50.10.10">
    <property type="match status" value="1"/>
</dbReference>
<gene>
    <name evidence="7" type="ORF">DSM106972_029820</name>
</gene>
<dbReference type="PANTHER" id="PTHR31916:SF28">
    <property type="entry name" value="NEUTRAL_ALKALINE INVERTASE 3, CHLOROPLASTIC"/>
    <property type="match status" value="1"/>
</dbReference>
<dbReference type="InterPro" id="IPR024746">
    <property type="entry name" value="Glyco_hydro_100"/>
</dbReference>
<evidence type="ECO:0000256" key="3">
    <source>
        <dbReference type="ARBA" id="ARBA00012758"/>
    </source>
</evidence>
<reference evidence="7" key="1">
    <citation type="submission" date="2018-12" db="EMBL/GenBank/DDBJ databases">
        <authorList>
            <person name="Will S."/>
            <person name="Neumann-Schaal M."/>
            <person name="Henke P."/>
        </authorList>
    </citation>
    <scope>NUCLEOTIDE SEQUENCE</scope>
    <source>
        <strain evidence="7">PCC 7102</strain>
    </source>
</reference>
<keyword evidence="4" id="KW-0378">Hydrolase</keyword>
<evidence type="ECO:0000256" key="4">
    <source>
        <dbReference type="ARBA" id="ARBA00022801"/>
    </source>
</evidence>
<evidence type="ECO:0000313" key="8">
    <source>
        <dbReference type="Proteomes" id="UP000271624"/>
    </source>
</evidence>
<dbReference type="SUPFAM" id="SSF48208">
    <property type="entry name" value="Six-hairpin glycosidases"/>
    <property type="match status" value="1"/>
</dbReference>
<proteinExistence type="inferred from homology"/>
<sequence>MQLKDLAATTVKDNDIDVEAWEALEKSIVYYQGRPVGTVAAFDNSTEALNYDQVFVRDFVSSALIFLMKGRTDIVRNFLEETLKLQPKERELDAYKPARGLMPASFKVVSIDGKEYLDADFGEHAIARVTPVDSCLWWIILLRAYVVATKDFCFAYQPEFQTGIKLIVELCLANRFDMYPTLLVPDGACMIDRRMGIYGHPLEIQALFYASLRAARELLVCEYNENIVAAIDNRLPLLCAHIRQHYWIDINRLNAIYRFKGEEYGKAAVNLFNIYSDSLPYYELDKWLPINGGYLAGNVGPSQLDTRFFSLGNLMAIISELATEEQSQAIMNLVDQRWDNLVGDMPMKICFPALEGEEYRIVTGCDPKNIPWSYHNAGSWPVLLWMLAAAAVKTNRVDLAKKAIAVAAPRLKNDEWVEYYDGKKGRLIGKQARKYQTWTIAGFLLAKELIENPQHLPLVSFEELPQELVSRACEFEIGSVVDTARY</sequence>
<protein>
    <recommendedName>
        <fullName evidence="3">beta-fructofuranosidase</fullName>
        <ecNumber evidence="3">3.2.1.26</ecNumber>
    </recommendedName>
</protein>
<evidence type="ECO:0000256" key="2">
    <source>
        <dbReference type="ARBA" id="ARBA00007671"/>
    </source>
</evidence>
<dbReference type="AlphaFoldDB" id="A0A3S5K3D7"/>
<comment type="caution">
    <text evidence="7">The sequence shown here is derived from an EMBL/GenBank/DDBJ whole genome shotgun (WGS) entry which is preliminary data.</text>
</comment>
<dbReference type="Pfam" id="PF12899">
    <property type="entry name" value="Glyco_hydro_100"/>
    <property type="match status" value="1"/>
</dbReference>
<keyword evidence="8" id="KW-1185">Reference proteome</keyword>